<comment type="caution">
    <text evidence="2">The sequence shown here is derived from an EMBL/GenBank/DDBJ whole genome shotgun (WGS) entry which is preliminary data.</text>
</comment>
<reference evidence="2 3" key="1">
    <citation type="journal article" date="2024" name="J Genomics">
        <title>Draft genome sequencing and assembly of Favolaschia claudopus CIRM-BRFM 2984 isolated from oak limbs.</title>
        <authorList>
            <person name="Navarro D."/>
            <person name="Drula E."/>
            <person name="Chaduli D."/>
            <person name="Cazenave R."/>
            <person name="Ahrendt S."/>
            <person name="Wang J."/>
            <person name="Lipzen A."/>
            <person name="Daum C."/>
            <person name="Barry K."/>
            <person name="Grigoriev I.V."/>
            <person name="Favel A."/>
            <person name="Rosso M.N."/>
            <person name="Martin F."/>
        </authorList>
    </citation>
    <scope>NUCLEOTIDE SEQUENCE [LARGE SCALE GENOMIC DNA]</scope>
    <source>
        <strain evidence="2 3">CIRM-BRFM 2984</strain>
    </source>
</reference>
<dbReference type="Proteomes" id="UP001362999">
    <property type="component" value="Unassembled WGS sequence"/>
</dbReference>
<accession>A0AAV9ZCS3</accession>
<keyword evidence="1" id="KW-0812">Transmembrane</keyword>
<sequence length="623" mass="68246">MSSFFEQVQVVLAQAPVNDVISWPSGVLLLASVLYAALGNSPDRLWEIEPAAGIFLFAGLPLISITAMNRVNWVANACHFVSGIRTAFGKYNFWMRADEIGQPTRDEALWKASRRLNCVSWDARPEVPMQVVRWTITAAGFVRPIPRTNPPIAMPVPQVTPKLSHPSARDFLLFAATDYHVFRETLVQVYSGDILVFSTEGMPASAVVDVDSEQEAIPVVIAQMVRRPRAQSPHGRGTDPTEVNMENIDFDTPACAIDFHSYASEASKVRASIRELAHAYYVVTQYIKRTALERPGYVPGEIARIEVGQTLWVAILGGVVFDHGRLTIQNLPGRRTPSVPSSAYLERVDAVLEVLQPYANTPAFFDQVFSDGMNTHAALPFLLAGIIGQAIICYFLSVGTSAGVFTSVLLANSLFSGRLNDWHSLYWGKTGQTLEPGMKMRVPGSKDLMCIATFNRTSPRQGDLRQGLLLNLVGLVSAICGAVFQQETRTALNFGPRTSTRPWVVYTSITLCAGTSALVALAIIVQQLKSKTWSDTDELPTRWALYSTLPASVAVSALGLYFQMTNQAHLWPVLDAIAWISGIPLGMIENGRMIPGDDNILHLLLLNRWIMGAVASSIGSTLV</sequence>
<feature type="transmembrane region" description="Helical" evidence="1">
    <location>
        <begin position="50"/>
        <end position="68"/>
    </location>
</feature>
<evidence type="ECO:0000313" key="2">
    <source>
        <dbReference type="EMBL" id="KAK6977966.1"/>
    </source>
</evidence>
<feature type="transmembrane region" description="Helical" evidence="1">
    <location>
        <begin position="543"/>
        <end position="562"/>
    </location>
</feature>
<protein>
    <submittedName>
        <fullName evidence="2">Uncharacterized protein</fullName>
    </submittedName>
</protein>
<proteinExistence type="predicted"/>
<gene>
    <name evidence="2" type="ORF">R3P38DRAFT_2580388</name>
</gene>
<feature type="transmembrane region" description="Helical" evidence="1">
    <location>
        <begin position="20"/>
        <end position="38"/>
    </location>
</feature>
<name>A0AAV9ZCS3_9AGAR</name>
<dbReference type="EMBL" id="JAWWNJ010000162">
    <property type="protein sequence ID" value="KAK6977966.1"/>
    <property type="molecule type" value="Genomic_DNA"/>
</dbReference>
<organism evidence="2 3">
    <name type="scientific">Favolaschia claudopus</name>
    <dbReference type="NCBI Taxonomy" id="2862362"/>
    <lineage>
        <taxon>Eukaryota</taxon>
        <taxon>Fungi</taxon>
        <taxon>Dikarya</taxon>
        <taxon>Basidiomycota</taxon>
        <taxon>Agaricomycotina</taxon>
        <taxon>Agaricomycetes</taxon>
        <taxon>Agaricomycetidae</taxon>
        <taxon>Agaricales</taxon>
        <taxon>Marasmiineae</taxon>
        <taxon>Mycenaceae</taxon>
        <taxon>Favolaschia</taxon>
    </lineage>
</organism>
<feature type="transmembrane region" description="Helical" evidence="1">
    <location>
        <begin position="504"/>
        <end position="523"/>
    </location>
</feature>
<feature type="transmembrane region" description="Helical" evidence="1">
    <location>
        <begin position="568"/>
        <end position="588"/>
    </location>
</feature>
<evidence type="ECO:0000256" key="1">
    <source>
        <dbReference type="SAM" id="Phobius"/>
    </source>
</evidence>
<keyword evidence="1" id="KW-0472">Membrane</keyword>
<dbReference type="AlphaFoldDB" id="A0AAV9ZCS3"/>
<feature type="transmembrane region" description="Helical" evidence="1">
    <location>
        <begin position="377"/>
        <end position="410"/>
    </location>
</feature>
<evidence type="ECO:0000313" key="3">
    <source>
        <dbReference type="Proteomes" id="UP001362999"/>
    </source>
</evidence>
<keyword evidence="3" id="KW-1185">Reference proteome</keyword>
<keyword evidence="1" id="KW-1133">Transmembrane helix</keyword>